<gene>
    <name evidence="6" type="ORF">VPNG_08703</name>
</gene>
<proteinExistence type="inferred from homology"/>
<dbReference type="OrthoDB" id="3223806at2759"/>
<evidence type="ECO:0000256" key="1">
    <source>
        <dbReference type="ARBA" id="ARBA00009005"/>
    </source>
</evidence>
<evidence type="ECO:0000259" key="5">
    <source>
        <dbReference type="Pfam" id="PF00656"/>
    </source>
</evidence>
<comment type="caution">
    <text evidence="6">The sequence shown here is derived from an EMBL/GenBank/DDBJ whole genome shotgun (WGS) entry which is preliminary data.</text>
</comment>
<protein>
    <recommendedName>
        <fullName evidence="5">Peptidase C14 caspase domain-containing protein</fullName>
    </recommendedName>
</protein>
<keyword evidence="3" id="KW-0788">Thiol protease</keyword>
<dbReference type="SUPFAM" id="SSF52129">
    <property type="entry name" value="Caspase-like"/>
    <property type="match status" value="1"/>
</dbReference>
<dbReference type="InterPro" id="IPR011600">
    <property type="entry name" value="Pept_C14_caspase"/>
</dbReference>
<dbReference type="EMBL" id="LKEB01000064">
    <property type="protein sequence ID" value="ROV97484.1"/>
    <property type="molecule type" value="Genomic_DNA"/>
</dbReference>
<feature type="domain" description="Peptidase C14 caspase" evidence="5">
    <location>
        <begin position="3"/>
        <end position="307"/>
    </location>
</feature>
<evidence type="ECO:0000313" key="6">
    <source>
        <dbReference type="EMBL" id="ROV97484.1"/>
    </source>
</evidence>
<dbReference type="PANTHER" id="PTHR48104">
    <property type="entry name" value="METACASPASE-4"/>
    <property type="match status" value="1"/>
</dbReference>
<dbReference type="Pfam" id="PF00656">
    <property type="entry name" value="Peptidase_C14"/>
    <property type="match status" value="1"/>
</dbReference>
<keyword evidence="3" id="KW-0378">Hydrolase</keyword>
<sequence>MSRKKALIIGINYFGSENELKGCINDATNIREFLVNDRGFSDRSQDMVTMTDAPENEGTPFWPSGENILAAFRWLTSYNEAGDSVWLSYSGHGGQVKDTDDGRPTGFDDTICPVDFQENGQITSETLHRTIVSPMNPEVRLTILFDCCHSGSACELPFVFRPDAEGNINLMDQIKKGVELVREANHLLKGGWSRDKVSDAKMLLGGATDFFNGLHHARNAAVDAEGLAAESFQEHWEKEGKDVWMFSGCRDDQTSADATISGTATGAMSWAFLGTMRERPDQSYREVLVNTRQALMDNYSQVPQLSCGGHYDLDQPLVVSPFHSDVCTTVV</sequence>
<evidence type="ECO:0000313" key="7">
    <source>
        <dbReference type="Proteomes" id="UP000285146"/>
    </source>
</evidence>
<dbReference type="Proteomes" id="UP000285146">
    <property type="component" value="Unassembled WGS sequence"/>
</dbReference>
<comment type="similarity">
    <text evidence="1">Belongs to the peptidase C14B family.</text>
</comment>
<dbReference type="InParanoid" id="A0A423W2E5"/>
<evidence type="ECO:0000256" key="2">
    <source>
        <dbReference type="ARBA" id="ARBA00022703"/>
    </source>
</evidence>
<keyword evidence="7" id="KW-1185">Reference proteome</keyword>
<organism evidence="6 7">
    <name type="scientific">Cytospora leucostoma</name>
    <dbReference type="NCBI Taxonomy" id="1230097"/>
    <lineage>
        <taxon>Eukaryota</taxon>
        <taxon>Fungi</taxon>
        <taxon>Dikarya</taxon>
        <taxon>Ascomycota</taxon>
        <taxon>Pezizomycotina</taxon>
        <taxon>Sordariomycetes</taxon>
        <taxon>Sordariomycetidae</taxon>
        <taxon>Diaporthales</taxon>
        <taxon>Cytosporaceae</taxon>
        <taxon>Cytospora</taxon>
    </lineage>
</organism>
<dbReference type="PANTHER" id="PTHR48104:SF30">
    <property type="entry name" value="METACASPASE-1"/>
    <property type="match status" value="1"/>
</dbReference>
<keyword evidence="4" id="KW-0865">Zymogen</keyword>
<dbReference type="InterPro" id="IPR050452">
    <property type="entry name" value="Metacaspase"/>
</dbReference>
<dbReference type="GO" id="GO:0006915">
    <property type="term" value="P:apoptotic process"/>
    <property type="evidence" value="ECO:0007669"/>
    <property type="project" value="UniProtKB-KW"/>
</dbReference>
<dbReference type="GO" id="GO:0005737">
    <property type="term" value="C:cytoplasm"/>
    <property type="evidence" value="ECO:0007669"/>
    <property type="project" value="TreeGrafter"/>
</dbReference>
<dbReference type="Gene3D" id="3.40.50.12660">
    <property type="match status" value="2"/>
</dbReference>
<dbReference type="InterPro" id="IPR029030">
    <property type="entry name" value="Caspase-like_dom_sf"/>
</dbReference>
<keyword evidence="3" id="KW-0645">Protease</keyword>
<dbReference type="GO" id="GO:0006508">
    <property type="term" value="P:proteolysis"/>
    <property type="evidence" value="ECO:0007669"/>
    <property type="project" value="InterPro"/>
</dbReference>
<evidence type="ECO:0000256" key="4">
    <source>
        <dbReference type="ARBA" id="ARBA00023145"/>
    </source>
</evidence>
<keyword evidence="2" id="KW-0053">Apoptosis</keyword>
<dbReference type="GO" id="GO:0004197">
    <property type="term" value="F:cysteine-type endopeptidase activity"/>
    <property type="evidence" value="ECO:0007669"/>
    <property type="project" value="InterPro"/>
</dbReference>
<evidence type="ECO:0000256" key="3">
    <source>
        <dbReference type="ARBA" id="ARBA00022807"/>
    </source>
</evidence>
<accession>A0A423W2E5</accession>
<dbReference type="AlphaFoldDB" id="A0A423W2E5"/>
<name>A0A423W2E5_9PEZI</name>
<reference evidence="6 7" key="1">
    <citation type="submission" date="2015-09" db="EMBL/GenBank/DDBJ databases">
        <title>Host preference determinants of Valsa canker pathogens revealed by comparative genomics.</title>
        <authorList>
            <person name="Yin Z."/>
            <person name="Huang L."/>
        </authorList>
    </citation>
    <scope>NUCLEOTIDE SEQUENCE [LARGE SCALE GENOMIC DNA]</scope>
    <source>
        <strain evidence="6 7">SXYLt</strain>
    </source>
</reference>